<evidence type="ECO:0000313" key="1">
    <source>
        <dbReference type="EMBL" id="RVW67185.1"/>
    </source>
</evidence>
<proteinExistence type="predicted"/>
<dbReference type="Proteomes" id="UP000288805">
    <property type="component" value="Unassembled WGS sequence"/>
</dbReference>
<gene>
    <name evidence="1" type="ORF">CK203_062510</name>
</gene>
<sequence length="57" mass="6145">MEAALSCYFTLHFRSSSIACNSPFPKTPFFIRVAPIAALRLAMVPGGEAAAARSPRF</sequence>
<comment type="caution">
    <text evidence="1">The sequence shown here is derived from an EMBL/GenBank/DDBJ whole genome shotgun (WGS) entry which is preliminary data.</text>
</comment>
<evidence type="ECO:0000313" key="2">
    <source>
        <dbReference type="Proteomes" id="UP000288805"/>
    </source>
</evidence>
<dbReference type="EMBL" id="QGNW01000599">
    <property type="protein sequence ID" value="RVW67185.1"/>
    <property type="molecule type" value="Genomic_DNA"/>
</dbReference>
<reference evidence="1 2" key="1">
    <citation type="journal article" date="2018" name="PLoS Genet.">
        <title>Population sequencing reveals clonal diversity and ancestral inbreeding in the grapevine cultivar Chardonnay.</title>
        <authorList>
            <person name="Roach M.J."/>
            <person name="Johnson D.L."/>
            <person name="Bohlmann J."/>
            <person name="van Vuuren H.J."/>
            <person name="Jones S.J."/>
            <person name="Pretorius I.S."/>
            <person name="Schmidt S.A."/>
            <person name="Borneman A.R."/>
        </authorList>
    </citation>
    <scope>NUCLEOTIDE SEQUENCE [LARGE SCALE GENOMIC DNA]</scope>
    <source>
        <strain evidence="2">cv. Chardonnay</strain>
        <tissue evidence="1">Leaf</tissue>
    </source>
</reference>
<accession>A0A438G4R2</accession>
<dbReference type="AlphaFoldDB" id="A0A438G4R2"/>
<protein>
    <submittedName>
        <fullName evidence="1">Uncharacterized protein</fullName>
    </submittedName>
</protein>
<name>A0A438G4R2_VITVI</name>
<organism evidence="1 2">
    <name type="scientific">Vitis vinifera</name>
    <name type="common">Grape</name>
    <dbReference type="NCBI Taxonomy" id="29760"/>
    <lineage>
        <taxon>Eukaryota</taxon>
        <taxon>Viridiplantae</taxon>
        <taxon>Streptophyta</taxon>
        <taxon>Embryophyta</taxon>
        <taxon>Tracheophyta</taxon>
        <taxon>Spermatophyta</taxon>
        <taxon>Magnoliopsida</taxon>
        <taxon>eudicotyledons</taxon>
        <taxon>Gunneridae</taxon>
        <taxon>Pentapetalae</taxon>
        <taxon>rosids</taxon>
        <taxon>Vitales</taxon>
        <taxon>Vitaceae</taxon>
        <taxon>Viteae</taxon>
        <taxon>Vitis</taxon>
    </lineage>
</organism>